<dbReference type="Proteomes" id="UP001159363">
    <property type="component" value="Chromosome 10"/>
</dbReference>
<keyword evidence="3" id="KW-1185">Reference proteome</keyword>
<accession>A0ABQ9GK67</accession>
<protein>
    <submittedName>
        <fullName evidence="2">Uncharacterized protein</fullName>
    </submittedName>
</protein>
<comment type="caution">
    <text evidence="2">The sequence shown here is derived from an EMBL/GenBank/DDBJ whole genome shotgun (WGS) entry which is preliminary data.</text>
</comment>
<organism evidence="2 3">
    <name type="scientific">Dryococelus australis</name>
    <dbReference type="NCBI Taxonomy" id="614101"/>
    <lineage>
        <taxon>Eukaryota</taxon>
        <taxon>Metazoa</taxon>
        <taxon>Ecdysozoa</taxon>
        <taxon>Arthropoda</taxon>
        <taxon>Hexapoda</taxon>
        <taxon>Insecta</taxon>
        <taxon>Pterygota</taxon>
        <taxon>Neoptera</taxon>
        <taxon>Polyneoptera</taxon>
        <taxon>Phasmatodea</taxon>
        <taxon>Verophasmatodea</taxon>
        <taxon>Anareolatae</taxon>
        <taxon>Phasmatidae</taxon>
        <taxon>Eurycanthinae</taxon>
        <taxon>Dryococelus</taxon>
    </lineage>
</organism>
<proteinExistence type="predicted"/>
<feature type="region of interest" description="Disordered" evidence="1">
    <location>
        <begin position="918"/>
        <end position="949"/>
    </location>
</feature>
<name>A0ABQ9GK67_9NEOP</name>
<reference evidence="2 3" key="1">
    <citation type="submission" date="2023-02" db="EMBL/GenBank/DDBJ databases">
        <title>LHISI_Scaffold_Assembly.</title>
        <authorList>
            <person name="Stuart O.P."/>
            <person name="Cleave R."/>
            <person name="Magrath M.J.L."/>
            <person name="Mikheyev A.S."/>
        </authorList>
    </citation>
    <scope>NUCLEOTIDE SEQUENCE [LARGE SCALE GENOMIC DNA]</scope>
    <source>
        <strain evidence="2">Daus_M_001</strain>
        <tissue evidence="2">Leg muscle</tissue>
    </source>
</reference>
<evidence type="ECO:0000256" key="1">
    <source>
        <dbReference type="SAM" id="MobiDB-lite"/>
    </source>
</evidence>
<sequence>MLALWQESVFICDQDLNELGIGVSRVGEKGIASLLRASTARNDSKVSQASGLTSLRVHTLCWKNYTRPGSIEFDVKRQHVASMSQPDYDGQPVTVRSSLPTFDFETKCLFFTEVIDEQFKERERKKPKERHRVVYDVRSLSLKDKGLGAASKRKVKWAEQVEIRLSTSKLIEKYGESVTAKDGRKVTICFIDTGINILNAWYENKKKNASEERLRIVETAAAIIRQDIQSHVYDKTTYPPGDNLLKDASTCVPTTLLTFLEKERKVIGFYFQDESPSLSSLNQNPHLVSPAKKMENKLTQLKKNGLTAMLWVLYLNLANLVKEYIHAERSVQDMRKLPFIMAPEEYEKFVNEGYFTMRRTNLFWTRVWSDLTTEKTLMRSMKSVGGLTRVRGATQCCKYVGPGPDCNSRHLHGIALSERFHRHAKVSLWFESPSPFHVTDKIMSITTGVVGDNTITCYDALAVGKQAMANMVGKHFTDVKLSRKDRALPLVSMTCSDKIYDDKVVIDPFLIFQGISMSKQTDDYVKTYLQNEWAPCPVALFDEAGMRKTKKSALYDIFEGRGKNIDLHNFDIVMDGGFLLHKVAWPSVSTCSTIYKATSITSSNITLVRVVLLFLMATPAQQKVPKMLSRPDDIDCRSLWDIHFGEDTEITLKQDHFLCNGNNKSRLISMPSVRLLDSGIKCRTASDDAGTLIVTNAINKYMVSDSLAVIGEDVHLVVLLTALTPAEWEILFVNPSHGKTKTKIYSSKYLQGLGLKNSISFIHAFTGCDTSAVFCKGKLSCFKLFKKHTDLQDVADVFNKQLLKKPPSTCTTNHSFTQSVSKAKPDISALLPTEGAARQHSFRVYHQVQLWLGNELPPELWGWGHKQNRLMPVTTEDPHRTRFYSKCHILQVYHWLWWGVTLDEVNEEVDDLEPLLEATDEDVNPEPSMSAVAKQVSRPSHQRKKQRIV</sequence>
<evidence type="ECO:0000313" key="3">
    <source>
        <dbReference type="Proteomes" id="UP001159363"/>
    </source>
</evidence>
<evidence type="ECO:0000313" key="2">
    <source>
        <dbReference type="EMBL" id="KAJ8872407.1"/>
    </source>
</evidence>
<gene>
    <name evidence="2" type="ORF">PR048_026011</name>
</gene>
<feature type="compositionally biased region" description="Basic residues" evidence="1">
    <location>
        <begin position="940"/>
        <end position="949"/>
    </location>
</feature>
<dbReference type="EMBL" id="JARBHB010000011">
    <property type="protein sequence ID" value="KAJ8872407.1"/>
    <property type="molecule type" value="Genomic_DNA"/>
</dbReference>